<reference evidence="1" key="2">
    <citation type="submission" date="2020-11" db="EMBL/GenBank/DDBJ databases">
        <authorList>
            <person name="McCartney M.A."/>
            <person name="Auch B."/>
            <person name="Kono T."/>
            <person name="Mallez S."/>
            <person name="Becker A."/>
            <person name="Gohl D.M."/>
            <person name="Silverstein K.A.T."/>
            <person name="Koren S."/>
            <person name="Bechman K.B."/>
            <person name="Herman A."/>
            <person name="Abrahante J.E."/>
            <person name="Garbe J."/>
        </authorList>
    </citation>
    <scope>NUCLEOTIDE SEQUENCE</scope>
    <source>
        <strain evidence="1">Duluth1</strain>
        <tissue evidence="1">Whole animal</tissue>
    </source>
</reference>
<name>A0A9D4ELG5_DREPO</name>
<evidence type="ECO:0000313" key="1">
    <source>
        <dbReference type="EMBL" id="KAH3780165.1"/>
    </source>
</evidence>
<gene>
    <name evidence="1" type="ORF">DPMN_157975</name>
</gene>
<accession>A0A9D4ELG5</accession>
<sequence length="114" mass="12879">MLNTYIDIRGAHTVPMSLETALKTLNIVDETFIWDFQTNLRAHAEAALQSIMDRVSKRSDEERVEHGAQTDLIGELGSGRSEIKSNIIRIIGLIKKESRTDLKTYCLGLSYVKQ</sequence>
<reference evidence="1" key="1">
    <citation type="journal article" date="2019" name="bioRxiv">
        <title>The Genome of the Zebra Mussel, Dreissena polymorpha: A Resource for Invasive Species Research.</title>
        <authorList>
            <person name="McCartney M.A."/>
            <person name="Auch B."/>
            <person name="Kono T."/>
            <person name="Mallez S."/>
            <person name="Zhang Y."/>
            <person name="Obille A."/>
            <person name="Becker A."/>
            <person name="Abrahante J.E."/>
            <person name="Garbe J."/>
            <person name="Badalamenti J.P."/>
            <person name="Herman A."/>
            <person name="Mangelson H."/>
            <person name="Liachko I."/>
            <person name="Sullivan S."/>
            <person name="Sone E.D."/>
            <person name="Koren S."/>
            <person name="Silverstein K.A.T."/>
            <person name="Beckman K.B."/>
            <person name="Gohl D.M."/>
        </authorList>
    </citation>
    <scope>NUCLEOTIDE SEQUENCE</scope>
    <source>
        <strain evidence="1">Duluth1</strain>
        <tissue evidence="1">Whole animal</tissue>
    </source>
</reference>
<dbReference type="EMBL" id="JAIWYP010000008">
    <property type="protein sequence ID" value="KAH3780165.1"/>
    <property type="molecule type" value="Genomic_DNA"/>
</dbReference>
<keyword evidence="2" id="KW-1185">Reference proteome</keyword>
<organism evidence="1 2">
    <name type="scientific">Dreissena polymorpha</name>
    <name type="common">Zebra mussel</name>
    <name type="synonym">Mytilus polymorpha</name>
    <dbReference type="NCBI Taxonomy" id="45954"/>
    <lineage>
        <taxon>Eukaryota</taxon>
        <taxon>Metazoa</taxon>
        <taxon>Spiralia</taxon>
        <taxon>Lophotrochozoa</taxon>
        <taxon>Mollusca</taxon>
        <taxon>Bivalvia</taxon>
        <taxon>Autobranchia</taxon>
        <taxon>Heteroconchia</taxon>
        <taxon>Euheterodonta</taxon>
        <taxon>Imparidentia</taxon>
        <taxon>Neoheterodontei</taxon>
        <taxon>Myida</taxon>
        <taxon>Dreissenoidea</taxon>
        <taxon>Dreissenidae</taxon>
        <taxon>Dreissena</taxon>
    </lineage>
</organism>
<evidence type="ECO:0000313" key="2">
    <source>
        <dbReference type="Proteomes" id="UP000828390"/>
    </source>
</evidence>
<dbReference type="AlphaFoldDB" id="A0A9D4ELG5"/>
<comment type="caution">
    <text evidence="1">The sequence shown here is derived from an EMBL/GenBank/DDBJ whole genome shotgun (WGS) entry which is preliminary data.</text>
</comment>
<proteinExistence type="predicted"/>
<protein>
    <submittedName>
        <fullName evidence="1">Uncharacterized protein</fullName>
    </submittedName>
</protein>
<dbReference type="Proteomes" id="UP000828390">
    <property type="component" value="Unassembled WGS sequence"/>
</dbReference>